<dbReference type="InterPro" id="IPR058752">
    <property type="entry name" value="RDRP_C_head"/>
</dbReference>
<dbReference type="Gramene" id="TVU21359">
    <property type="protein sequence ID" value="TVU21359"/>
    <property type="gene ID" value="EJB05_30989"/>
</dbReference>
<dbReference type="Pfam" id="PF26252">
    <property type="entry name" value="RdRP_helical"/>
    <property type="match status" value="1"/>
</dbReference>
<evidence type="ECO:0000256" key="6">
    <source>
        <dbReference type="ARBA" id="ARBA00023158"/>
    </source>
</evidence>
<evidence type="ECO:0000256" key="4">
    <source>
        <dbReference type="ARBA" id="ARBA00022695"/>
    </source>
</evidence>
<evidence type="ECO:0000259" key="12">
    <source>
        <dbReference type="Pfam" id="PF26253"/>
    </source>
</evidence>
<comment type="caution">
    <text evidence="13">The sequence shown here is derived from an EMBL/GenBank/DDBJ whole genome shotgun (WGS) entry which is preliminary data.</text>
</comment>
<dbReference type="InterPro" id="IPR011009">
    <property type="entry name" value="Kinase-like_dom_sf"/>
</dbReference>
<dbReference type="OrthoDB" id="6513042at2759"/>
<evidence type="ECO:0000313" key="13">
    <source>
        <dbReference type="EMBL" id="TVU21359.1"/>
    </source>
</evidence>
<organism evidence="13 14">
    <name type="scientific">Eragrostis curvula</name>
    <name type="common">weeping love grass</name>
    <dbReference type="NCBI Taxonomy" id="38414"/>
    <lineage>
        <taxon>Eukaryota</taxon>
        <taxon>Viridiplantae</taxon>
        <taxon>Streptophyta</taxon>
        <taxon>Embryophyta</taxon>
        <taxon>Tracheophyta</taxon>
        <taxon>Spermatophyta</taxon>
        <taxon>Magnoliopsida</taxon>
        <taxon>Liliopsida</taxon>
        <taxon>Poales</taxon>
        <taxon>Poaceae</taxon>
        <taxon>PACMAD clade</taxon>
        <taxon>Chloridoideae</taxon>
        <taxon>Eragrostideae</taxon>
        <taxon>Eragrostidinae</taxon>
        <taxon>Eragrostis</taxon>
    </lineage>
</organism>
<sequence>MLSPGATQTRASVAPSPPLVEAELAQLERRLRQIVGDAAHSALAELDEAAAASVLQVIDESVYGPTCYNFFQMEARSRSDQIAHGLSNNGLVMADNQDDEGSQPAMAVANSPDWISLGGRLHDRLEVDTIDPALAPQAIPKPAQFVSIIGSIAHTAPTGMQVGSPGHCVSFQLQNQIWTGSPIKEAIPTDPIMDTTKSRVQHLLTCLQGVGPLGNPIGPDWAEMLPKPASNHVVKKRLRETANIPITQCALRDHASPQMCALEDLEFSKRYLILSYLCQNNIEAEDVLTVDYIKSLKLLSMSQFESQIWSTFGYKRLKASDRTKVATALRKDGSTYGQEALEDYMHRGETMPLLMQVRLFYNGYAVKGTLLVDKRLHDDTIVIRPSMVKIKADPKLSGVQSFSSLEIVSTSHRPKRSFTSKALIALLCYGKVEEEYFLELVQNAIEGVKNACYDYKHALKLASTYAYMDDSVLECMIHSGIPLEEPYVQSRLNFLAKQEMNGFKELKISQMTVAILIAKFQLLKDFEKQSEPWAQPIKDNNNTQKGPGDFNRPNFERELFDTCLKTIFKPSYTVSTASDCWLAYMDRLLTKGVDEEEKEKLKKKMAKLVDLYYLALDAPTYENKIKVDHDLKVSEYPHFMEKKGLASYRSSSILGRMYDKVDEAISQQFENNQEIDITMLPYFVEVKGTPGHTSLWKRLYEEYLEKSQQLVEVIDKERKSEEFEKLYQHYKRVLYGAEKFEESTKDHSEVFAEACTIYRIVYERAAHMKRVSYCSFVWKVAGVALCVLHATKKNRLHRFPLRVTVNKSEASVPPYIVLSRTHAIGRGACARRANPRRDALAPNLLRASAAATLYTAVLAYAVAARTEACATYAALLPVVVGGVIATGGEPSFHLFGFIMCVGAIAGRALKTVLQSSDGVGAAPRPRGAAHRGARPRWRVAACRRASRRGRAARIWTAAARVRPVAPRARRQPPERQGVPRGRRRVGQALRGQVGRRGGGRGDAEAGAGGDVWAVLAPRHRCIGGGEAAAVGLYHLFLEYALDGSLAYAADVLRGLAYIHGRSIVHGDVKARRATPSASRGSLGQIQRRCPFLDDASTVSAKFGGPSPPRAGRANPRLRAPVSPSPTPWTAKEAVKERRGRPCAQRPWTGPR</sequence>
<dbReference type="PANTHER" id="PTHR23079">
    <property type="entry name" value="RNA-DEPENDENT RNA POLYMERASE"/>
    <property type="match status" value="1"/>
</dbReference>
<keyword evidence="2 8" id="KW-0696">RNA-directed RNA polymerase</keyword>
<feature type="domain" description="RDRP core" evidence="10">
    <location>
        <begin position="348"/>
        <end position="505"/>
    </location>
</feature>
<evidence type="ECO:0000256" key="9">
    <source>
        <dbReference type="SAM" id="MobiDB-lite"/>
    </source>
</evidence>
<evidence type="ECO:0000256" key="1">
    <source>
        <dbReference type="ARBA" id="ARBA00005762"/>
    </source>
</evidence>
<dbReference type="GO" id="GO:0031380">
    <property type="term" value="C:nuclear RNA-directed RNA polymerase complex"/>
    <property type="evidence" value="ECO:0007669"/>
    <property type="project" value="TreeGrafter"/>
</dbReference>
<evidence type="ECO:0000256" key="3">
    <source>
        <dbReference type="ARBA" id="ARBA00022679"/>
    </source>
</evidence>
<dbReference type="Pfam" id="PF26253">
    <property type="entry name" value="RdRP_head"/>
    <property type="match status" value="1"/>
</dbReference>
<gene>
    <name evidence="13" type="ORF">EJB05_30989</name>
</gene>
<evidence type="ECO:0000259" key="11">
    <source>
        <dbReference type="Pfam" id="PF26252"/>
    </source>
</evidence>
<evidence type="ECO:0000313" key="14">
    <source>
        <dbReference type="Proteomes" id="UP000324897"/>
    </source>
</evidence>
<evidence type="ECO:0000256" key="5">
    <source>
        <dbReference type="ARBA" id="ARBA00022884"/>
    </source>
</evidence>
<evidence type="ECO:0000256" key="7">
    <source>
        <dbReference type="ARBA" id="ARBA00048744"/>
    </source>
</evidence>
<comment type="catalytic activity">
    <reaction evidence="7 8">
        <text>RNA(n) + a ribonucleoside 5'-triphosphate = RNA(n+1) + diphosphate</text>
        <dbReference type="Rhea" id="RHEA:21248"/>
        <dbReference type="Rhea" id="RHEA-COMP:14527"/>
        <dbReference type="Rhea" id="RHEA-COMP:17342"/>
        <dbReference type="ChEBI" id="CHEBI:33019"/>
        <dbReference type="ChEBI" id="CHEBI:61557"/>
        <dbReference type="ChEBI" id="CHEBI:140395"/>
        <dbReference type="EC" id="2.7.7.48"/>
    </reaction>
</comment>
<evidence type="ECO:0000259" key="10">
    <source>
        <dbReference type="Pfam" id="PF05183"/>
    </source>
</evidence>
<feature type="domain" description="RDRP helical" evidence="11">
    <location>
        <begin position="257"/>
        <end position="324"/>
    </location>
</feature>
<dbReference type="InterPro" id="IPR058751">
    <property type="entry name" value="RDRP_helical"/>
</dbReference>
<feature type="non-terminal residue" evidence="13">
    <location>
        <position position="1"/>
    </location>
</feature>
<keyword evidence="6 8" id="KW-0943">RNA-mediated gene silencing</keyword>
<dbReference type="EMBL" id="RWGY01000026">
    <property type="protein sequence ID" value="TVU21359.1"/>
    <property type="molecule type" value="Genomic_DNA"/>
</dbReference>
<feature type="domain" description="RDRP core" evidence="10">
    <location>
        <begin position="545"/>
        <end position="661"/>
    </location>
</feature>
<dbReference type="SUPFAM" id="SSF56112">
    <property type="entry name" value="Protein kinase-like (PK-like)"/>
    <property type="match status" value="1"/>
</dbReference>
<dbReference type="GO" id="GO:0003723">
    <property type="term" value="F:RNA binding"/>
    <property type="evidence" value="ECO:0007669"/>
    <property type="project" value="UniProtKB-KW"/>
</dbReference>
<dbReference type="InterPro" id="IPR057596">
    <property type="entry name" value="RDRP_core"/>
</dbReference>
<evidence type="ECO:0000256" key="8">
    <source>
        <dbReference type="RuleBase" id="RU363098"/>
    </source>
</evidence>
<reference evidence="13 14" key="1">
    <citation type="journal article" date="2019" name="Sci. Rep.">
        <title>A high-quality genome of Eragrostis curvula grass provides insights into Poaceae evolution and supports new strategies to enhance forage quality.</title>
        <authorList>
            <person name="Carballo J."/>
            <person name="Santos B.A.C.M."/>
            <person name="Zappacosta D."/>
            <person name="Garbus I."/>
            <person name="Selva J.P."/>
            <person name="Gallo C.A."/>
            <person name="Diaz A."/>
            <person name="Albertini E."/>
            <person name="Caccamo M."/>
            <person name="Echenique V."/>
        </authorList>
    </citation>
    <scope>NUCLEOTIDE SEQUENCE [LARGE SCALE GENOMIC DNA]</scope>
    <source>
        <strain evidence="14">cv. Victoria</strain>
        <tissue evidence="13">Leaf</tissue>
    </source>
</reference>
<dbReference type="Proteomes" id="UP000324897">
    <property type="component" value="Unassembled WGS sequence"/>
</dbReference>
<dbReference type="InterPro" id="IPR007855">
    <property type="entry name" value="RDRP"/>
</dbReference>
<protein>
    <recommendedName>
        <fullName evidence="8">RNA-dependent RNA polymerase</fullName>
        <ecNumber evidence="8">2.7.7.48</ecNumber>
    </recommendedName>
</protein>
<dbReference type="PANTHER" id="PTHR23079:SF55">
    <property type="entry name" value="RNA-DIRECTED RNA POLYMERASE"/>
    <property type="match status" value="1"/>
</dbReference>
<proteinExistence type="inferred from homology"/>
<dbReference type="Pfam" id="PF05183">
    <property type="entry name" value="RdRP"/>
    <property type="match status" value="2"/>
</dbReference>
<feature type="region of interest" description="Disordered" evidence="9">
    <location>
        <begin position="963"/>
        <end position="1005"/>
    </location>
</feature>
<dbReference type="AlphaFoldDB" id="A0A5J9UC66"/>
<name>A0A5J9UC66_9POAL</name>
<comment type="function">
    <text evidence="8">Probably involved in the RNA silencing pathway and required for the generation of small interfering RNAs (siRNAs).</text>
</comment>
<feature type="region of interest" description="Disordered" evidence="9">
    <location>
        <begin position="1097"/>
        <end position="1151"/>
    </location>
</feature>
<dbReference type="EC" id="2.7.7.48" evidence="8"/>
<feature type="domain" description="RDRP C-terminal head" evidence="12">
    <location>
        <begin position="715"/>
        <end position="795"/>
    </location>
</feature>
<dbReference type="GO" id="GO:0030422">
    <property type="term" value="P:siRNA processing"/>
    <property type="evidence" value="ECO:0007669"/>
    <property type="project" value="TreeGrafter"/>
</dbReference>
<keyword evidence="3 8" id="KW-0808">Transferase</keyword>
<comment type="similarity">
    <text evidence="1 8">Belongs to the RdRP family.</text>
</comment>
<dbReference type="GO" id="GO:0003968">
    <property type="term" value="F:RNA-directed RNA polymerase activity"/>
    <property type="evidence" value="ECO:0007669"/>
    <property type="project" value="UniProtKB-KW"/>
</dbReference>
<keyword evidence="14" id="KW-1185">Reference proteome</keyword>
<evidence type="ECO:0000256" key="2">
    <source>
        <dbReference type="ARBA" id="ARBA00022484"/>
    </source>
</evidence>
<accession>A0A5J9UC66</accession>
<keyword evidence="4 8" id="KW-0548">Nucleotidyltransferase</keyword>
<keyword evidence="5 8" id="KW-0694">RNA-binding</keyword>